<feature type="transmembrane region" description="Helical" evidence="2">
    <location>
        <begin position="200"/>
        <end position="221"/>
    </location>
</feature>
<gene>
    <name evidence="4" type="ORF">GCM10011610_07250</name>
</gene>
<proteinExistence type="predicted"/>
<feature type="transmembrane region" description="Helical" evidence="2">
    <location>
        <begin position="415"/>
        <end position="437"/>
    </location>
</feature>
<evidence type="ECO:0000313" key="5">
    <source>
        <dbReference type="Proteomes" id="UP000658127"/>
    </source>
</evidence>
<feature type="region of interest" description="Disordered" evidence="1">
    <location>
        <begin position="1"/>
        <end position="23"/>
    </location>
</feature>
<keyword evidence="2" id="KW-0812">Transmembrane</keyword>
<evidence type="ECO:0000259" key="3">
    <source>
        <dbReference type="Pfam" id="PF01757"/>
    </source>
</evidence>
<dbReference type="EMBL" id="BMNE01000001">
    <property type="protein sequence ID" value="GGN69229.1"/>
    <property type="molecule type" value="Genomic_DNA"/>
</dbReference>
<keyword evidence="2" id="KW-0472">Membrane</keyword>
<feature type="transmembrane region" description="Helical" evidence="2">
    <location>
        <begin position="311"/>
        <end position="329"/>
    </location>
</feature>
<keyword evidence="2" id="KW-1133">Transmembrane helix</keyword>
<feature type="transmembrane region" description="Helical" evidence="2">
    <location>
        <begin position="145"/>
        <end position="169"/>
    </location>
</feature>
<evidence type="ECO:0000313" key="4">
    <source>
        <dbReference type="EMBL" id="GGN69229.1"/>
    </source>
</evidence>
<feature type="transmembrane region" description="Helical" evidence="2">
    <location>
        <begin position="176"/>
        <end position="194"/>
    </location>
</feature>
<dbReference type="RefSeq" id="WP_268241450.1">
    <property type="nucleotide sequence ID" value="NZ_BMNE01000001.1"/>
</dbReference>
<sequence>MDDRSVAAPSPESRRDSAADPSPELDRCVDFLRAVSILVVCVGHWLVIAPEYTDGELVVPEILLLIPWTQWLTLGMQVMPLFFLAGGFTAAHSWTRRKRESAEWAHSRALRLLLPTAVYVGIAVPILALAGALGLNADIRGDVGWLLASHFWFLPVYLVVSTLTPWLFVAHTRWGLWLPIALGGAGAAIDYAAVRLDVYALGLIGGLMVWGAIFALGFSWYQRRLSVAHLAGMAILGATAYTALVWFDVFPLCMLMVSTQEVSNTNPPSAAFLFFAVAQIGVVLLIAPALRGLLARPAVWARVRAVSASSMTVYLWNFVPVVAVGTLLFSTGIAPDFTVGSGSWWWQRFVWLAVLAVVMMVVLAAVRPVQNRFVGAVYRGDGSDTRVRPGLVLLGWMTAFFPLCFWTFSGLGYSGVLTVPALLMFASGMVILGRLSIQRDAAG</sequence>
<accession>A0ABQ2K729</accession>
<feature type="transmembrane region" description="Helical" evidence="2">
    <location>
        <begin position="31"/>
        <end position="48"/>
    </location>
</feature>
<protein>
    <recommendedName>
        <fullName evidence="3">Acyltransferase 3 domain-containing protein</fullName>
    </recommendedName>
</protein>
<feature type="transmembrane region" description="Helical" evidence="2">
    <location>
        <begin position="349"/>
        <end position="369"/>
    </location>
</feature>
<comment type="caution">
    <text evidence="4">The sequence shown here is derived from an EMBL/GenBank/DDBJ whole genome shotgun (WGS) entry which is preliminary data.</text>
</comment>
<feature type="transmembrane region" description="Helical" evidence="2">
    <location>
        <begin position="233"/>
        <end position="257"/>
    </location>
</feature>
<organism evidence="4 5">
    <name type="scientific">Nocardia rhizosphaerihabitans</name>
    <dbReference type="NCBI Taxonomy" id="1691570"/>
    <lineage>
        <taxon>Bacteria</taxon>
        <taxon>Bacillati</taxon>
        <taxon>Actinomycetota</taxon>
        <taxon>Actinomycetes</taxon>
        <taxon>Mycobacteriales</taxon>
        <taxon>Nocardiaceae</taxon>
        <taxon>Nocardia</taxon>
    </lineage>
</organism>
<feature type="domain" description="Acyltransferase 3" evidence="3">
    <location>
        <begin position="28"/>
        <end position="364"/>
    </location>
</feature>
<dbReference type="Proteomes" id="UP000658127">
    <property type="component" value="Unassembled WGS sequence"/>
</dbReference>
<evidence type="ECO:0000256" key="2">
    <source>
        <dbReference type="SAM" id="Phobius"/>
    </source>
</evidence>
<reference evidence="5" key="1">
    <citation type="journal article" date="2019" name="Int. J. Syst. Evol. Microbiol.">
        <title>The Global Catalogue of Microorganisms (GCM) 10K type strain sequencing project: providing services to taxonomists for standard genome sequencing and annotation.</title>
        <authorList>
            <consortium name="The Broad Institute Genomics Platform"/>
            <consortium name="The Broad Institute Genome Sequencing Center for Infectious Disease"/>
            <person name="Wu L."/>
            <person name="Ma J."/>
        </authorList>
    </citation>
    <scope>NUCLEOTIDE SEQUENCE [LARGE SCALE GENOMIC DNA]</scope>
    <source>
        <strain evidence="5">CGMCC 4.7329</strain>
    </source>
</reference>
<feature type="transmembrane region" description="Helical" evidence="2">
    <location>
        <begin position="269"/>
        <end position="290"/>
    </location>
</feature>
<dbReference type="InterPro" id="IPR002656">
    <property type="entry name" value="Acyl_transf_3_dom"/>
</dbReference>
<name>A0ABQ2K729_9NOCA</name>
<feature type="compositionally biased region" description="Basic and acidic residues" evidence="1">
    <location>
        <begin position="12"/>
        <end position="23"/>
    </location>
</feature>
<dbReference type="Pfam" id="PF01757">
    <property type="entry name" value="Acyl_transf_3"/>
    <property type="match status" value="1"/>
</dbReference>
<keyword evidence="5" id="KW-1185">Reference proteome</keyword>
<feature type="transmembrane region" description="Helical" evidence="2">
    <location>
        <begin position="68"/>
        <end position="91"/>
    </location>
</feature>
<feature type="transmembrane region" description="Helical" evidence="2">
    <location>
        <begin position="112"/>
        <end position="133"/>
    </location>
</feature>
<feature type="transmembrane region" description="Helical" evidence="2">
    <location>
        <begin position="390"/>
        <end position="409"/>
    </location>
</feature>
<evidence type="ECO:0000256" key="1">
    <source>
        <dbReference type="SAM" id="MobiDB-lite"/>
    </source>
</evidence>